<reference evidence="1 2" key="1">
    <citation type="submission" date="2017-05" db="EMBL/GenBank/DDBJ databases">
        <title>Complete genome sequence of Streptomyces sp. SCSIO 03032 revealed the diverse biosynthetic pathways for its bioactive secondary metabolites.</title>
        <authorList>
            <person name="Ma L."/>
            <person name="Zhu Y."/>
            <person name="Zhang W."/>
            <person name="Zhang G."/>
            <person name="Tian X."/>
            <person name="Zhang S."/>
            <person name="Zhang C."/>
        </authorList>
    </citation>
    <scope>NUCLEOTIDE SEQUENCE [LARGE SCALE GENOMIC DNA]</scope>
    <source>
        <strain evidence="1 2">SCSIO 03032</strain>
    </source>
</reference>
<sequence>MGETTGGPVGPVWRTWLDGEEIELPASINGIRAALPPERREQFDEAVGAAAAGELELLLGHWAQETRPDLRAAQEAVFRRLEAGDSTGFIAAEDLDA</sequence>
<protein>
    <submittedName>
        <fullName evidence="1">Uncharacterized protein</fullName>
    </submittedName>
</protein>
<dbReference type="Proteomes" id="UP000194218">
    <property type="component" value="Chromosome"/>
</dbReference>
<evidence type="ECO:0000313" key="2">
    <source>
        <dbReference type="Proteomes" id="UP000194218"/>
    </source>
</evidence>
<dbReference type="KEGG" id="smao:CAG99_14160"/>
<proteinExistence type="predicted"/>
<dbReference type="EMBL" id="CP021121">
    <property type="protein sequence ID" value="ARQ69856.1"/>
    <property type="molecule type" value="Genomic_DNA"/>
</dbReference>
<evidence type="ECO:0000313" key="1">
    <source>
        <dbReference type="EMBL" id="ARQ69856.1"/>
    </source>
</evidence>
<dbReference type="OrthoDB" id="4284332at2"/>
<name>A0A1W7CYM7_9ACTN</name>
<accession>A0A1W7CYM7</accession>
<organism evidence="1 2">
    <name type="scientific">Streptomyces marincola</name>
    <dbReference type="NCBI Taxonomy" id="2878388"/>
    <lineage>
        <taxon>Bacteria</taxon>
        <taxon>Bacillati</taxon>
        <taxon>Actinomycetota</taxon>
        <taxon>Actinomycetes</taxon>
        <taxon>Kitasatosporales</taxon>
        <taxon>Streptomycetaceae</taxon>
        <taxon>Streptomyces</taxon>
    </lineage>
</organism>
<gene>
    <name evidence="1" type="ORF">CAG99_14160</name>
</gene>
<dbReference type="RefSeq" id="WP_086159723.1">
    <property type="nucleotide sequence ID" value="NZ_CP021121.1"/>
</dbReference>
<keyword evidence="2" id="KW-1185">Reference proteome</keyword>
<dbReference type="AlphaFoldDB" id="A0A1W7CYM7"/>